<evidence type="ECO:0000256" key="1">
    <source>
        <dbReference type="ARBA" id="ARBA00004651"/>
    </source>
</evidence>
<gene>
    <name evidence="9" type="ORF">ACD_78C00079G0002</name>
</gene>
<dbReference type="CDD" id="cd06853">
    <property type="entry name" value="GT_WecA_like"/>
    <property type="match status" value="1"/>
</dbReference>
<proteinExistence type="predicted"/>
<feature type="transmembrane region" description="Helical" evidence="8">
    <location>
        <begin position="174"/>
        <end position="198"/>
    </location>
</feature>
<dbReference type="EMBL" id="AMFJ01034079">
    <property type="protein sequence ID" value="EKD30354.1"/>
    <property type="molecule type" value="Genomic_DNA"/>
</dbReference>
<evidence type="ECO:0000256" key="6">
    <source>
        <dbReference type="ARBA" id="ARBA00023136"/>
    </source>
</evidence>
<evidence type="ECO:0000256" key="7">
    <source>
        <dbReference type="PIRSR" id="PIRSR600715-1"/>
    </source>
</evidence>
<dbReference type="GO" id="GO:0016780">
    <property type="term" value="F:phosphotransferase activity, for other substituted phosphate groups"/>
    <property type="evidence" value="ECO:0007669"/>
    <property type="project" value="InterPro"/>
</dbReference>
<feature type="transmembrane region" description="Helical" evidence="8">
    <location>
        <begin position="12"/>
        <end position="34"/>
    </location>
</feature>
<keyword evidence="6 8" id="KW-0472">Membrane</keyword>
<feature type="transmembrane region" description="Helical" evidence="8">
    <location>
        <begin position="55"/>
        <end position="76"/>
    </location>
</feature>
<dbReference type="PANTHER" id="PTHR22926">
    <property type="entry name" value="PHOSPHO-N-ACETYLMURAMOYL-PENTAPEPTIDE-TRANSFERASE"/>
    <property type="match status" value="1"/>
</dbReference>
<evidence type="ECO:0000256" key="5">
    <source>
        <dbReference type="ARBA" id="ARBA00022989"/>
    </source>
</evidence>
<feature type="transmembrane region" description="Helical" evidence="8">
    <location>
        <begin position="244"/>
        <end position="263"/>
    </location>
</feature>
<organism evidence="9">
    <name type="scientific">uncultured bacterium</name>
    <name type="common">gcode 4</name>
    <dbReference type="NCBI Taxonomy" id="1234023"/>
    <lineage>
        <taxon>Bacteria</taxon>
        <taxon>environmental samples</taxon>
    </lineage>
</organism>
<keyword evidence="7" id="KW-0460">Magnesium</keyword>
<name>K1YY61_9BACT</name>
<feature type="binding site" evidence="7">
    <location>
        <position position="203"/>
    </location>
    <ligand>
        <name>Mg(2+)</name>
        <dbReference type="ChEBI" id="CHEBI:18420"/>
    </ligand>
</feature>
<keyword evidence="2" id="KW-1003">Cell membrane</keyword>
<feature type="transmembrane region" description="Helical" evidence="8">
    <location>
        <begin position="270"/>
        <end position="291"/>
    </location>
</feature>
<reference evidence="9" key="1">
    <citation type="journal article" date="2012" name="Science">
        <title>Fermentation, hydrogen, and sulfur metabolism in multiple uncultivated bacterial phyla.</title>
        <authorList>
            <person name="Wrighton K.C."/>
            <person name="Thomas B.C."/>
            <person name="Sharon I."/>
            <person name="Miller C.S."/>
            <person name="Castelle C.J."/>
            <person name="VerBerkmoes N.C."/>
            <person name="Wilkins M.J."/>
            <person name="Hettich R.L."/>
            <person name="Lipton M.S."/>
            <person name="Williams K.H."/>
            <person name="Long P.E."/>
            <person name="Banfield J.F."/>
        </authorList>
    </citation>
    <scope>NUCLEOTIDE SEQUENCE [LARGE SCALE GENOMIC DNA]</scope>
</reference>
<evidence type="ECO:0000256" key="3">
    <source>
        <dbReference type="ARBA" id="ARBA00022679"/>
    </source>
</evidence>
<sequence length="390" mass="44110">MNFLSLSLFFQFGIFFVTSLTSSFLIFHIGKYLFSRFWLLDNPAPYGHKRKPVPLGIGSILYLNFFLLSIFLHPLLSDINQGRLFIILVLGAIVTLVSFVDDLDTIYKFDRASKSDVKKTAEELGKMRRDTPFFVPAKIRLMMQIGVGAIIGITSIKIGYISNIFGWVLYLDQYYVVLGSLQIYLIPLIFTIIWYVVVFNSVNWSDGIPGLTSGLSFVTLLVMAILTIKLYLIDPSPLSQANSVFVLFCLAIFIPSVLISWLYNIKPHVLLGESGTMFIAFMIATLAIIAGGKIATVATVLGIYLIDAFYVILMRLYNKKNPLSGDRIHHLHYRLLNMGMSENFVRYFVYSLAFLFGMAAIFLDKIGKIILFFVLIIIVVFITKILSLKK</sequence>
<keyword evidence="3 9" id="KW-0808">Transferase</keyword>
<keyword evidence="5 8" id="KW-1133">Transmembrane helix</keyword>
<dbReference type="InterPro" id="IPR000715">
    <property type="entry name" value="Glycosyl_transferase_4"/>
</dbReference>
<feature type="transmembrane region" description="Helical" evidence="8">
    <location>
        <begin position="210"/>
        <end position="232"/>
    </location>
</feature>
<comment type="subcellular location">
    <subcellularLocation>
        <location evidence="1">Cell membrane</location>
        <topology evidence="1">Multi-pass membrane protein</topology>
    </subcellularLocation>
</comment>
<dbReference type="PANTHER" id="PTHR22926:SF3">
    <property type="entry name" value="UNDECAPRENYL-PHOSPHATE ALPHA-N-ACETYLGLUCOSAMINYL 1-PHOSPHATE TRANSFERASE"/>
    <property type="match status" value="1"/>
</dbReference>
<protein>
    <submittedName>
        <fullName evidence="9">Glycosyl transferase family 4</fullName>
    </submittedName>
</protein>
<feature type="transmembrane region" description="Helical" evidence="8">
    <location>
        <begin position="145"/>
        <end position="168"/>
    </location>
</feature>
<dbReference type="AlphaFoldDB" id="K1YY61"/>
<dbReference type="GO" id="GO:0071555">
    <property type="term" value="P:cell wall organization"/>
    <property type="evidence" value="ECO:0007669"/>
    <property type="project" value="TreeGrafter"/>
</dbReference>
<evidence type="ECO:0000256" key="8">
    <source>
        <dbReference type="SAM" id="Phobius"/>
    </source>
</evidence>
<keyword evidence="7" id="KW-0479">Metal-binding</keyword>
<comment type="caution">
    <text evidence="9">The sequence shown here is derived from an EMBL/GenBank/DDBJ whole genome shotgun (WGS) entry which is preliminary data.</text>
</comment>
<keyword evidence="4 8" id="KW-0812">Transmembrane</keyword>
<dbReference type="GO" id="GO:0046872">
    <property type="term" value="F:metal ion binding"/>
    <property type="evidence" value="ECO:0007669"/>
    <property type="project" value="UniProtKB-KW"/>
</dbReference>
<dbReference type="GO" id="GO:0009103">
    <property type="term" value="P:lipopolysaccharide biosynthetic process"/>
    <property type="evidence" value="ECO:0007669"/>
    <property type="project" value="TreeGrafter"/>
</dbReference>
<evidence type="ECO:0000256" key="2">
    <source>
        <dbReference type="ARBA" id="ARBA00022475"/>
    </source>
</evidence>
<feature type="transmembrane region" description="Helical" evidence="8">
    <location>
        <begin position="344"/>
        <end position="363"/>
    </location>
</feature>
<evidence type="ECO:0000313" key="9">
    <source>
        <dbReference type="EMBL" id="EKD30354.1"/>
    </source>
</evidence>
<feature type="transmembrane region" description="Helical" evidence="8">
    <location>
        <begin position="82"/>
        <end position="100"/>
    </location>
</feature>
<dbReference type="GO" id="GO:0005886">
    <property type="term" value="C:plasma membrane"/>
    <property type="evidence" value="ECO:0007669"/>
    <property type="project" value="UniProtKB-SubCell"/>
</dbReference>
<feature type="transmembrane region" description="Helical" evidence="8">
    <location>
        <begin position="369"/>
        <end position="388"/>
    </location>
</feature>
<evidence type="ECO:0000256" key="4">
    <source>
        <dbReference type="ARBA" id="ARBA00022692"/>
    </source>
</evidence>
<accession>K1YY61</accession>
<dbReference type="Pfam" id="PF00953">
    <property type="entry name" value="Glycos_transf_4"/>
    <property type="match status" value="1"/>
</dbReference>
<dbReference type="GO" id="GO:0044038">
    <property type="term" value="P:cell wall macromolecule biosynthetic process"/>
    <property type="evidence" value="ECO:0007669"/>
    <property type="project" value="TreeGrafter"/>
</dbReference>
<comment type="cofactor">
    <cofactor evidence="7">
        <name>Mg(2+)</name>
        <dbReference type="ChEBI" id="CHEBI:18420"/>
    </cofactor>
</comment>